<feature type="active site" description="Nucleophile" evidence="7">
    <location>
        <position position="166"/>
    </location>
</feature>
<dbReference type="HOGENOM" id="CLU_030140_0_3_1"/>
<feature type="binding site" evidence="8">
    <location>
        <position position="248"/>
    </location>
    <ligand>
        <name>D-glyceraldehyde 3-phosphate</name>
        <dbReference type="ChEBI" id="CHEBI:59776"/>
    </ligand>
</feature>
<dbReference type="PRINTS" id="PR00078">
    <property type="entry name" value="G3PDHDRGNASE"/>
</dbReference>
<keyword evidence="9" id="KW-0547">Nucleotide-binding</keyword>
<dbReference type="EMBL" id="KI912115">
    <property type="protein sequence ID" value="ETS78538.1"/>
    <property type="molecule type" value="Genomic_DNA"/>
</dbReference>
<comment type="pathway">
    <text evidence="1">Carbohydrate degradation; glycolysis; pyruvate from D-glyceraldehyde 3-phosphate: step 1/5.</text>
</comment>
<feature type="binding site" evidence="9">
    <location>
        <position position="134"/>
    </location>
    <ligand>
        <name>NAD(+)</name>
        <dbReference type="ChEBI" id="CHEBI:57540"/>
    </ligand>
</feature>
<evidence type="ECO:0000256" key="5">
    <source>
        <dbReference type="ARBA" id="ARBA00023152"/>
    </source>
</evidence>
<dbReference type="OrthoDB" id="1152826at2759"/>
<keyword evidence="5" id="KW-0324">Glycolysis</keyword>
<dbReference type="RefSeq" id="XP_007837372.1">
    <property type="nucleotide sequence ID" value="XM_007839181.1"/>
</dbReference>
<dbReference type="FunFam" id="3.30.360.10:FF:000002">
    <property type="entry name" value="Glyceraldehyde-3-phosphate dehydrogenase"/>
    <property type="match status" value="1"/>
</dbReference>
<dbReference type="InterPro" id="IPR006424">
    <property type="entry name" value="Glyceraldehyde-3-P_DH_1"/>
</dbReference>
<evidence type="ECO:0000256" key="4">
    <source>
        <dbReference type="ARBA" id="ARBA00023002"/>
    </source>
</evidence>
<feature type="binding site" evidence="8">
    <location>
        <begin position="225"/>
        <end position="226"/>
    </location>
    <ligand>
        <name>D-glyceraldehyde 3-phosphate</name>
        <dbReference type="ChEBI" id="CHEBI:59776"/>
    </ligand>
</feature>
<dbReference type="OMA" id="QVKLYVW"/>
<dbReference type="GO" id="GO:0005829">
    <property type="term" value="C:cytosol"/>
    <property type="evidence" value="ECO:0007669"/>
    <property type="project" value="TreeGrafter"/>
</dbReference>
<evidence type="ECO:0000313" key="13">
    <source>
        <dbReference type="EMBL" id="ETS78538.1"/>
    </source>
</evidence>
<dbReference type="InParanoid" id="W3WXD6"/>
<evidence type="ECO:0000256" key="3">
    <source>
        <dbReference type="ARBA" id="ARBA00007406"/>
    </source>
</evidence>
<dbReference type="GO" id="GO:0006096">
    <property type="term" value="P:glycolytic process"/>
    <property type="evidence" value="ECO:0007669"/>
    <property type="project" value="UniProtKB-UniPathway"/>
</dbReference>
<evidence type="ECO:0000256" key="8">
    <source>
        <dbReference type="PIRSR" id="PIRSR000149-2"/>
    </source>
</evidence>
<dbReference type="GO" id="GO:0006006">
    <property type="term" value="P:glucose metabolic process"/>
    <property type="evidence" value="ECO:0007669"/>
    <property type="project" value="InterPro"/>
</dbReference>
<dbReference type="GO" id="GO:0051287">
    <property type="term" value="F:NAD binding"/>
    <property type="evidence" value="ECO:0007669"/>
    <property type="project" value="InterPro"/>
</dbReference>
<dbReference type="GO" id="GO:0004365">
    <property type="term" value="F:glyceraldehyde-3-phosphate dehydrogenase (NAD+) (phosphorylating) activity"/>
    <property type="evidence" value="ECO:0007669"/>
    <property type="project" value="TreeGrafter"/>
</dbReference>
<sequence length="356" mass="38951">MGSLAEFPQPKAKVGINGFGRIGRTALRQALLRDDLEVVAINHTCATADDLLYLIRHDTTHGLLKDAFNIKYISEEEIPIHGKTITLVSTRDIAQLDWQKLGVEYVIECTGKHNKTDLSIRHVTEAHCKRVVISAPSPDAPTFVYGVNSDNLMPSEKNRVISSASCTTNCVSPILKLLNDNLGVTQAFLTTVHSATQSQQILDGYSKKNRRLGRSVFNNIIPTTTGANKAVTAVIPELAGKVQGISIRVPTADVSMVDLTVATDRPSSLDEVMDIFRKAAAGSMAGVLQVSDQDLVSSDLLGTSYSAVVDSKASLELNQQFFKIIAWYDNEWGYSSRLLDLVSLIHRQETSVMNEH</sequence>
<feature type="binding site" evidence="8">
    <location>
        <begin position="165"/>
        <end position="167"/>
    </location>
    <ligand>
        <name>D-glyceraldehyde 3-phosphate</name>
        <dbReference type="ChEBI" id="CHEBI:59776"/>
    </ligand>
</feature>
<dbReference type="GeneID" id="19275613"/>
<accession>W3WXD6</accession>
<dbReference type="SUPFAM" id="SSF55347">
    <property type="entry name" value="Glyceraldehyde-3-phosphate dehydrogenase-like, C-terminal domain"/>
    <property type="match status" value="1"/>
</dbReference>
<keyword evidence="14" id="KW-1185">Reference proteome</keyword>
<reference evidence="14" key="1">
    <citation type="journal article" date="2015" name="BMC Genomics">
        <title>Genomic and transcriptomic analysis of the endophytic fungus Pestalotiopsis fici reveals its lifestyle and high potential for synthesis of natural products.</title>
        <authorList>
            <person name="Wang X."/>
            <person name="Zhang X."/>
            <person name="Liu L."/>
            <person name="Xiang M."/>
            <person name="Wang W."/>
            <person name="Sun X."/>
            <person name="Che Y."/>
            <person name="Guo L."/>
            <person name="Liu G."/>
            <person name="Guo L."/>
            <person name="Wang C."/>
            <person name="Yin W.B."/>
            <person name="Stadler M."/>
            <person name="Zhang X."/>
            <person name="Liu X."/>
        </authorList>
    </citation>
    <scope>NUCLEOTIDE SEQUENCE [LARGE SCALE GENOMIC DNA]</scope>
    <source>
        <strain evidence="14">W106-1 / CGMCC3.15140</strain>
    </source>
</reference>
<feature type="binding site" evidence="9">
    <location>
        <position position="91"/>
    </location>
    <ligand>
        <name>NAD(+)</name>
        <dbReference type="ChEBI" id="CHEBI:57540"/>
    </ligand>
</feature>
<evidence type="ECO:0000259" key="12">
    <source>
        <dbReference type="SMART" id="SM00846"/>
    </source>
</evidence>
<organism evidence="13 14">
    <name type="scientific">Pestalotiopsis fici (strain W106-1 / CGMCC3.15140)</name>
    <dbReference type="NCBI Taxonomy" id="1229662"/>
    <lineage>
        <taxon>Eukaryota</taxon>
        <taxon>Fungi</taxon>
        <taxon>Dikarya</taxon>
        <taxon>Ascomycota</taxon>
        <taxon>Pezizomycotina</taxon>
        <taxon>Sordariomycetes</taxon>
        <taxon>Xylariomycetidae</taxon>
        <taxon>Amphisphaeriales</taxon>
        <taxon>Sporocadaceae</taxon>
        <taxon>Pestalotiopsis</taxon>
    </lineage>
</organism>
<dbReference type="InterPro" id="IPR020831">
    <property type="entry name" value="GlycerAld/Erythrose_P_DH"/>
</dbReference>
<name>W3WXD6_PESFW</name>
<dbReference type="Pfam" id="PF00044">
    <property type="entry name" value="Gp_dh_N"/>
    <property type="match status" value="1"/>
</dbReference>
<dbReference type="Proteomes" id="UP000030651">
    <property type="component" value="Unassembled WGS sequence"/>
</dbReference>
<dbReference type="Pfam" id="PF02800">
    <property type="entry name" value="Gp_dh_C"/>
    <property type="match status" value="1"/>
</dbReference>
<dbReference type="GO" id="GO:0050661">
    <property type="term" value="F:NADP binding"/>
    <property type="evidence" value="ECO:0007669"/>
    <property type="project" value="InterPro"/>
</dbReference>
<dbReference type="PANTHER" id="PTHR10836:SF134">
    <property type="entry name" value="GLYCERALDEHYDE-3-PHOSPHATE DEHYDROGENASE (PHOSPHORYLATING)"/>
    <property type="match status" value="1"/>
</dbReference>
<feature type="binding site" evidence="9">
    <location>
        <begin position="21"/>
        <end position="22"/>
    </location>
    <ligand>
        <name>NAD(+)</name>
        <dbReference type="ChEBI" id="CHEBI:57540"/>
    </ligand>
</feature>
<feature type="domain" description="Glyceraldehyde 3-phosphate dehydrogenase NAD(P) binding" evidence="12">
    <location>
        <begin position="12"/>
        <end position="166"/>
    </location>
</feature>
<evidence type="ECO:0000256" key="1">
    <source>
        <dbReference type="ARBA" id="ARBA00004869"/>
    </source>
</evidence>
<dbReference type="Gene3D" id="3.30.360.10">
    <property type="entry name" value="Dihydrodipicolinate Reductase, domain 2"/>
    <property type="match status" value="1"/>
</dbReference>
<feature type="site" description="Activates thiol group during catalysis" evidence="10">
    <location>
        <position position="193"/>
    </location>
</feature>
<dbReference type="InterPro" id="IPR020828">
    <property type="entry name" value="GlycerAld_3-P_DH_NAD(P)-bd"/>
</dbReference>
<dbReference type="PIRSF" id="PIRSF000149">
    <property type="entry name" value="GAP_DH"/>
    <property type="match status" value="1"/>
</dbReference>
<evidence type="ECO:0000256" key="2">
    <source>
        <dbReference type="ARBA" id="ARBA00005215"/>
    </source>
</evidence>
<dbReference type="AlphaFoldDB" id="W3WXD6"/>
<evidence type="ECO:0000256" key="6">
    <source>
        <dbReference type="ARBA" id="ARBA00052787"/>
    </source>
</evidence>
<evidence type="ECO:0000256" key="7">
    <source>
        <dbReference type="PIRSR" id="PIRSR000149-1"/>
    </source>
</evidence>
<dbReference type="KEGG" id="pfy:PFICI_10600"/>
<evidence type="ECO:0000256" key="11">
    <source>
        <dbReference type="RuleBase" id="RU000397"/>
    </source>
</evidence>
<keyword evidence="9" id="KW-0520">NAD</keyword>
<keyword evidence="4" id="KW-0560">Oxidoreductase</keyword>
<dbReference type="Gene3D" id="3.40.50.720">
    <property type="entry name" value="NAD(P)-binding Rossmann-like Domain"/>
    <property type="match status" value="1"/>
</dbReference>
<feature type="binding site" evidence="8">
    <location>
        <position position="196"/>
    </location>
    <ligand>
        <name>D-glyceraldehyde 3-phosphate</name>
        <dbReference type="ChEBI" id="CHEBI:59776"/>
    </ligand>
</feature>
<proteinExistence type="inferred from homology"/>
<dbReference type="FunFam" id="3.40.50.720:FF:000001">
    <property type="entry name" value="Glyceraldehyde-3-phosphate dehydrogenase"/>
    <property type="match status" value="1"/>
</dbReference>
<dbReference type="PANTHER" id="PTHR10836">
    <property type="entry name" value="GLYCERALDEHYDE 3-PHOSPHATE DEHYDROGENASE"/>
    <property type="match status" value="1"/>
</dbReference>
<gene>
    <name evidence="13" type="ORF">PFICI_10600</name>
</gene>
<dbReference type="CDD" id="cd05214">
    <property type="entry name" value="GAPDH_I_N"/>
    <property type="match status" value="1"/>
</dbReference>
<dbReference type="STRING" id="1229662.W3WXD6"/>
<dbReference type="UniPathway" id="UPA00109">
    <property type="reaction ID" value="UER00184"/>
</dbReference>
<evidence type="ECO:0000313" key="14">
    <source>
        <dbReference type="Proteomes" id="UP000030651"/>
    </source>
</evidence>
<dbReference type="SMART" id="SM00846">
    <property type="entry name" value="Gp_dh_N"/>
    <property type="match status" value="1"/>
</dbReference>
<dbReference type="SUPFAM" id="SSF51735">
    <property type="entry name" value="NAD(P)-binding Rossmann-fold domains"/>
    <property type="match status" value="1"/>
</dbReference>
<evidence type="ECO:0000256" key="9">
    <source>
        <dbReference type="PIRSR" id="PIRSR000149-3"/>
    </source>
</evidence>
<dbReference type="eggNOG" id="KOG0657">
    <property type="taxonomic scope" value="Eukaryota"/>
</dbReference>
<comment type="similarity">
    <text evidence="3 11">Belongs to the glyceraldehyde-3-phosphate dehydrogenase family.</text>
</comment>
<dbReference type="CDD" id="cd18126">
    <property type="entry name" value="GAPDH_I_C"/>
    <property type="match status" value="1"/>
</dbReference>
<feature type="binding site" evidence="9">
    <location>
        <position position="330"/>
    </location>
    <ligand>
        <name>NAD(+)</name>
        <dbReference type="ChEBI" id="CHEBI:57540"/>
    </ligand>
</feature>
<dbReference type="InterPro" id="IPR036291">
    <property type="entry name" value="NAD(P)-bd_dom_sf"/>
</dbReference>
<evidence type="ECO:0000256" key="10">
    <source>
        <dbReference type="PIRSR" id="PIRSR000149-4"/>
    </source>
</evidence>
<comment type="catalytic activity">
    <reaction evidence="6">
        <text>D-glyceraldehyde 3-phosphate + phosphate + NADP(+) = (2R)-3-phospho-glyceroyl phosphate + NADPH + H(+)</text>
        <dbReference type="Rhea" id="RHEA:10296"/>
        <dbReference type="ChEBI" id="CHEBI:15378"/>
        <dbReference type="ChEBI" id="CHEBI:43474"/>
        <dbReference type="ChEBI" id="CHEBI:57604"/>
        <dbReference type="ChEBI" id="CHEBI:57783"/>
        <dbReference type="ChEBI" id="CHEBI:58349"/>
        <dbReference type="ChEBI" id="CHEBI:59776"/>
        <dbReference type="EC" id="1.2.1.13"/>
    </reaction>
</comment>
<dbReference type="NCBIfam" id="TIGR01534">
    <property type="entry name" value="GAPDH-I"/>
    <property type="match status" value="1"/>
</dbReference>
<comment type="pathway">
    <text evidence="2">Carbohydrate biosynthesis; Calvin cycle.</text>
</comment>
<dbReference type="InterPro" id="IPR020829">
    <property type="entry name" value="GlycerAld_3-P_DH_cat"/>
</dbReference>
<protein>
    <recommendedName>
        <fullName evidence="12">Glyceraldehyde 3-phosphate dehydrogenase NAD(P) binding domain-containing protein</fullName>
    </recommendedName>
</protein>
<dbReference type="GO" id="GO:0047100">
    <property type="term" value="F:glyceraldehyde-3-phosphate dehydrogenase (NADP+) (phosphorylating) activity"/>
    <property type="evidence" value="ECO:0007669"/>
    <property type="project" value="UniProtKB-EC"/>
</dbReference>